<dbReference type="AlphaFoldDB" id="A0AAV4T328"/>
<gene>
    <name evidence="1" type="ORF">CEXT_543921</name>
</gene>
<reference evidence="1 2" key="1">
    <citation type="submission" date="2021-06" db="EMBL/GenBank/DDBJ databases">
        <title>Caerostris extrusa draft genome.</title>
        <authorList>
            <person name="Kono N."/>
            <person name="Arakawa K."/>
        </authorList>
    </citation>
    <scope>NUCLEOTIDE SEQUENCE [LARGE SCALE GENOMIC DNA]</scope>
</reference>
<dbReference type="EMBL" id="BPLR01010489">
    <property type="protein sequence ID" value="GIY39609.1"/>
    <property type="molecule type" value="Genomic_DNA"/>
</dbReference>
<evidence type="ECO:0000313" key="2">
    <source>
        <dbReference type="Proteomes" id="UP001054945"/>
    </source>
</evidence>
<proteinExistence type="predicted"/>
<sequence>MRCLLFCPYPQPPFLPKTEPLPHVLTPYLKISISRFRSDFPPGLIPEFQESIAHRNRKRGGCTKSGVVPNKGDIDFYLRTWGQEFAKTSSKT</sequence>
<accession>A0AAV4T328</accession>
<dbReference type="Proteomes" id="UP001054945">
    <property type="component" value="Unassembled WGS sequence"/>
</dbReference>
<comment type="caution">
    <text evidence="1">The sequence shown here is derived from an EMBL/GenBank/DDBJ whole genome shotgun (WGS) entry which is preliminary data.</text>
</comment>
<name>A0AAV4T328_CAEEX</name>
<keyword evidence="2" id="KW-1185">Reference proteome</keyword>
<evidence type="ECO:0000313" key="1">
    <source>
        <dbReference type="EMBL" id="GIY39609.1"/>
    </source>
</evidence>
<protein>
    <submittedName>
        <fullName evidence="1">Uncharacterized protein</fullName>
    </submittedName>
</protein>
<organism evidence="1 2">
    <name type="scientific">Caerostris extrusa</name>
    <name type="common">Bark spider</name>
    <name type="synonym">Caerostris bankana</name>
    <dbReference type="NCBI Taxonomy" id="172846"/>
    <lineage>
        <taxon>Eukaryota</taxon>
        <taxon>Metazoa</taxon>
        <taxon>Ecdysozoa</taxon>
        <taxon>Arthropoda</taxon>
        <taxon>Chelicerata</taxon>
        <taxon>Arachnida</taxon>
        <taxon>Araneae</taxon>
        <taxon>Araneomorphae</taxon>
        <taxon>Entelegynae</taxon>
        <taxon>Araneoidea</taxon>
        <taxon>Araneidae</taxon>
        <taxon>Caerostris</taxon>
    </lineage>
</organism>